<proteinExistence type="predicted"/>
<dbReference type="Proteomes" id="UP000657574">
    <property type="component" value="Unassembled WGS sequence"/>
</dbReference>
<sequence length="92" mass="9822">MLDQLGERAHRTRRVRRSDRVDGVEREAARDHGEPGKQSSGRSINPLLTVAHAREVVADALGYTPPRPSGSLLKPEGTGAGKPPGNTDGHHG</sequence>
<dbReference type="AlphaFoldDB" id="A0A917PCQ1"/>
<feature type="region of interest" description="Disordered" evidence="1">
    <location>
        <begin position="1"/>
        <end position="44"/>
    </location>
</feature>
<keyword evidence="3" id="KW-1185">Reference proteome</keyword>
<comment type="caution">
    <text evidence="2">The sequence shown here is derived from an EMBL/GenBank/DDBJ whole genome shotgun (WGS) entry which is preliminary data.</text>
</comment>
<evidence type="ECO:0000313" key="2">
    <source>
        <dbReference type="EMBL" id="GGJ71211.1"/>
    </source>
</evidence>
<accession>A0A917PCQ1</accession>
<name>A0A917PCQ1_9ACTN</name>
<reference evidence="2" key="1">
    <citation type="journal article" date="2014" name="Int. J. Syst. Evol. Microbiol.">
        <title>Complete genome sequence of Corynebacterium casei LMG S-19264T (=DSM 44701T), isolated from a smear-ripened cheese.</title>
        <authorList>
            <consortium name="US DOE Joint Genome Institute (JGI-PGF)"/>
            <person name="Walter F."/>
            <person name="Albersmeier A."/>
            <person name="Kalinowski J."/>
            <person name="Ruckert C."/>
        </authorList>
    </citation>
    <scope>NUCLEOTIDE SEQUENCE</scope>
    <source>
        <strain evidence="2">JCM 3086</strain>
    </source>
</reference>
<feature type="compositionally biased region" description="Basic and acidic residues" evidence="1">
    <location>
        <begin position="18"/>
        <end position="35"/>
    </location>
</feature>
<feature type="region of interest" description="Disordered" evidence="1">
    <location>
        <begin position="60"/>
        <end position="92"/>
    </location>
</feature>
<reference evidence="2" key="2">
    <citation type="submission" date="2020-09" db="EMBL/GenBank/DDBJ databases">
        <authorList>
            <person name="Sun Q."/>
            <person name="Ohkuma M."/>
        </authorList>
    </citation>
    <scope>NUCLEOTIDE SEQUENCE</scope>
    <source>
        <strain evidence="2">JCM 3086</strain>
    </source>
</reference>
<evidence type="ECO:0000256" key="1">
    <source>
        <dbReference type="SAM" id="MobiDB-lite"/>
    </source>
</evidence>
<dbReference type="EMBL" id="BMQA01000128">
    <property type="protein sequence ID" value="GGJ71211.1"/>
    <property type="molecule type" value="Genomic_DNA"/>
</dbReference>
<gene>
    <name evidence="2" type="ORF">GCM10010121_097280</name>
</gene>
<protein>
    <submittedName>
        <fullName evidence="2">Uncharacterized protein</fullName>
    </submittedName>
</protein>
<evidence type="ECO:0000313" key="3">
    <source>
        <dbReference type="Proteomes" id="UP000657574"/>
    </source>
</evidence>
<organism evidence="2 3">
    <name type="scientific">Streptomyces brasiliensis</name>
    <dbReference type="NCBI Taxonomy" id="1954"/>
    <lineage>
        <taxon>Bacteria</taxon>
        <taxon>Bacillati</taxon>
        <taxon>Actinomycetota</taxon>
        <taxon>Actinomycetes</taxon>
        <taxon>Kitasatosporales</taxon>
        <taxon>Streptomycetaceae</taxon>
        <taxon>Streptomyces</taxon>
    </lineage>
</organism>